<dbReference type="Proteomes" id="UP000298652">
    <property type="component" value="Chromosome 9"/>
</dbReference>
<evidence type="ECO:0000256" key="1">
    <source>
        <dbReference type="SAM" id="MobiDB-lite"/>
    </source>
</evidence>
<proteinExistence type="predicted"/>
<reference evidence="2" key="1">
    <citation type="submission" date="2019-03" db="EMBL/GenBank/DDBJ databases">
        <title>WGS assembly of Setaria viridis.</title>
        <authorList>
            <person name="Huang P."/>
            <person name="Jenkins J."/>
            <person name="Grimwood J."/>
            <person name="Barry K."/>
            <person name="Healey A."/>
            <person name="Mamidi S."/>
            <person name="Sreedasyam A."/>
            <person name="Shu S."/>
            <person name="Feldman M."/>
            <person name="Wu J."/>
            <person name="Yu Y."/>
            <person name="Chen C."/>
            <person name="Johnson J."/>
            <person name="Rokhsar D."/>
            <person name="Baxter I."/>
            <person name="Schmutz J."/>
            <person name="Brutnell T."/>
            <person name="Kellogg E."/>
        </authorList>
    </citation>
    <scope>NUCLEOTIDE SEQUENCE [LARGE SCALE GENOMIC DNA]</scope>
</reference>
<dbReference type="EMBL" id="CM016560">
    <property type="protein sequence ID" value="TKV97373.1"/>
    <property type="molecule type" value="Genomic_DNA"/>
</dbReference>
<dbReference type="AlphaFoldDB" id="A0A4U6T982"/>
<protein>
    <submittedName>
        <fullName evidence="2">Uncharacterized protein</fullName>
    </submittedName>
</protein>
<keyword evidence="3" id="KW-1185">Reference proteome</keyword>
<accession>A0A4U6T982</accession>
<gene>
    <name evidence="2" type="ORF">SEVIR_9G489500v2</name>
</gene>
<sequence length="113" mass="12698">MTPKLSGLIVPYTNTGHHRCSELKLSSPQGTRYLHLNSHQKGESQRSYWLGKAEAERRAWCKLGRLQGGWEEREREARDGQNSAAFRRAASGDGCSVPRGFRGWTVFQIPSAP</sequence>
<evidence type="ECO:0000313" key="3">
    <source>
        <dbReference type="Proteomes" id="UP000298652"/>
    </source>
</evidence>
<feature type="region of interest" description="Disordered" evidence="1">
    <location>
        <begin position="73"/>
        <end position="93"/>
    </location>
</feature>
<organism evidence="2 3">
    <name type="scientific">Setaria viridis</name>
    <name type="common">Green bristlegrass</name>
    <name type="synonym">Setaria italica subsp. viridis</name>
    <dbReference type="NCBI Taxonomy" id="4556"/>
    <lineage>
        <taxon>Eukaryota</taxon>
        <taxon>Viridiplantae</taxon>
        <taxon>Streptophyta</taxon>
        <taxon>Embryophyta</taxon>
        <taxon>Tracheophyta</taxon>
        <taxon>Spermatophyta</taxon>
        <taxon>Magnoliopsida</taxon>
        <taxon>Liliopsida</taxon>
        <taxon>Poales</taxon>
        <taxon>Poaceae</taxon>
        <taxon>PACMAD clade</taxon>
        <taxon>Panicoideae</taxon>
        <taxon>Panicodae</taxon>
        <taxon>Paniceae</taxon>
        <taxon>Cenchrinae</taxon>
        <taxon>Setaria</taxon>
    </lineage>
</organism>
<dbReference type="Gramene" id="TKV97373">
    <property type="protein sequence ID" value="TKV97373"/>
    <property type="gene ID" value="SEVIR_9G489500v2"/>
</dbReference>
<name>A0A4U6T982_SETVI</name>
<evidence type="ECO:0000313" key="2">
    <source>
        <dbReference type="EMBL" id="TKV97373.1"/>
    </source>
</evidence>